<feature type="compositionally biased region" description="Basic residues" evidence="1">
    <location>
        <begin position="211"/>
        <end position="220"/>
    </location>
</feature>
<evidence type="ECO:0000313" key="3">
    <source>
        <dbReference type="EMBL" id="KAG9235507.1"/>
    </source>
</evidence>
<dbReference type="PANTHER" id="PTHR37792">
    <property type="entry name" value="RIBONUCLEASE MRP PROTEIN SUBUNIT RMP1"/>
    <property type="match status" value="1"/>
</dbReference>
<name>A0A9P7YL18_9HELO</name>
<organism evidence="3 4">
    <name type="scientific">Amylocarpus encephaloides</name>
    <dbReference type="NCBI Taxonomy" id="45428"/>
    <lineage>
        <taxon>Eukaryota</taxon>
        <taxon>Fungi</taxon>
        <taxon>Dikarya</taxon>
        <taxon>Ascomycota</taxon>
        <taxon>Pezizomycotina</taxon>
        <taxon>Leotiomycetes</taxon>
        <taxon>Helotiales</taxon>
        <taxon>Helotiales incertae sedis</taxon>
        <taxon>Amylocarpus</taxon>
    </lineage>
</organism>
<evidence type="ECO:0000256" key="1">
    <source>
        <dbReference type="SAM" id="MobiDB-lite"/>
    </source>
</evidence>
<dbReference type="Pfam" id="PF20945">
    <property type="entry name" value="RMP1"/>
    <property type="match status" value="1"/>
</dbReference>
<dbReference type="GO" id="GO:0000172">
    <property type="term" value="C:ribonuclease MRP complex"/>
    <property type="evidence" value="ECO:0007669"/>
    <property type="project" value="InterPro"/>
</dbReference>
<dbReference type="GO" id="GO:0042134">
    <property type="term" value="F:rRNA primary transcript binding"/>
    <property type="evidence" value="ECO:0007669"/>
    <property type="project" value="InterPro"/>
</dbReference>
<protein>
    <recommendedName>
        <fullName evidence="2">RNase MRP protein 1 RNA binding domain-containing protein</fullName>
    </recommendedName>
</protein>
<dbReference type="GO" id="GO:0000466">
    <property type="term" value="P:maturation of 5.8S rRNA from tricistronic rRNA transcript (SSU-rRNA, 5.8S rRNA, LSU-rRNA)"/>
    <property type="evidence" value="ECO:0007669"/>
    <property type="project" value="TreeGrafter"/>
</dbReference>
<dbReference type="Proteomes" id="UP000824998">
    <property type="component" value="Unassembled WGS sequence"/>
</dbReference>
<evidence type="ECO:0000259" key="2">
    <source>
        <dbReference type="Pfam" id="PF20945"/>
    </source>
</evidence>
<dbReference type="PANTHER" id="PTHR37792:SF1">
    <property type="entry name" value="RIBONUCLEASE MRP PROTEIN SUBUNIT RMP1"/>
    <property type="match status" value="1"/>
</dbReference>
<dbReference type="CDD" id="cd22573">
    <property type="entry name" value="RMP1_RBD"/>
    <property type="match status" value="1"/>
</dbReference>
<dbReference type="AlphaFoldDB" id="A0A9P7YL18"/>
<dbReference type="EMBL" id="MU251430">
    <property type="protein sequence ID" value="KAG9235507.1"/>
    <property type="molecule type" value="Genomic_DNA"/>
</dbReference>
<comment type="caution">
    <text evidence="3">The sequence shown here is derived from an EMBL/GenBank/DDBJ whole genome shotgun (WGS) entry which is preliminary data.</text>
</comment>
<dbReference type="OrthoDB" id="5414547at2759"/>
<proteinExistence type="predicted"/>
<sequence length="232" mass="26810">MDSSVPLQKLTTLHQTLHLLHHRNKNQHRLTKWYKYFSEFRRHSQKLISEAQNYISARNLSKKSKFTEAAEVKLKGRLEFCCSMVERWYFAFSTVVADNQYASLGLMLIGCLARFQSVTRDLCDEYGFEIEVLGDETMNEAGEVPVLQAEQEGAKEDDLGEIISREDVVEGFDDSVLVQDETPPDVKSEKKKKRKKAEEEIVVEEVTPEKRQKKKKKRKKGDAFDDLFGSLI</sequence>
<keyword evidence="4" id="KW-1185">Reference proteome</keyword>
<feature type="domain" description="RNase MRP protein 1 RNA binding" evidence="2">
    <location>
        <begin position="16"/>
        <end position="114"/>
    </location>
</feature>
<accession>A0A9P7YL18</accession>
<feature type="region of interest" description="Disordered" evidence="1">
    <location>
        <begin position="179"/>
        <end position="232"/>
    </location>
</feature>
<gene>
    <name evidence="3" type="ORF">BJ875DRAFT_542060</name>
</gene>
<dbReference type="InterPro" id="IPR047204">
    <property type="entry name" value="RMP1_RBD"/>
</dbReference>
<dbReference type="GO" id="GO:0000294">
    <property type="term" value="P:nuclear-transcribed mRNA catabolic process, RNase MRP-dependent"/>
    <property type="evidence" value="ECO:0007669"/>
    <property type="project" value="TreeGrafter"/>
</dbReference>
<evidence type="ECO:0000313" key="4">
    <source>
        <dbReference type="Proteomes" id="UP000824998"/>
    </source>
</evidence>
<reference evidence="3" key="1">
    <citation type="journal article" date="2021" name="IMA Fungus">
        <title>Genomic characterization of three marine fungi, including Emericellopsis atlantica sp. nov. with signatures of a generalist lifestyle and marine biomass degradation.</title>
        <authorList>
            <person name="Hagestad O.C."/>
            <person name="Hou L."/>
            <person name="Andersen J.H."/>
            <person name="Hansen E.H."/>
            <person name="Altermark B."/>
            <person name="Li C."/>
            <person name="Kuhnert E."/>
            <person name="Cox R.J."/>
            <person name="Crous P.W."/>
            <person name="Spatafora J.W."/>
            <person name="Lail K."/>
            <person name="Amirebrahimi M."/>
            <person name="Lipzen A."/>
            <person name="Pangilinan J."/>
            <person name="Andreopoulos W."/>
            <person name="Hayes R.D."/>
            <person name="Ng V."/>
            <person name="Grigoriev I.V."/>
            <person name="Jackson S.A."/>
            <person name="Sutton T.D.S."/>
            <person name="Dobson A.D.W."/>
            <person name="Rama T."/>
        </authorList>
    </citation>
    <scope>NUCLEOTIDE SEQUENCE</scope>
    <source>
        <strain evidence="3">TRa018bII</strain>
    </source>
</reference>
<dbReference type="InterPro" id="IPR047205">
    <property type="entry name" value="RMP1"/>
</dbReference>